<dbReference type="PANTHER" id="PTHR10584:SF166">
    <property type="entry name" value="RIBOKINASE"/>
    <property type="match status" value="1"/>
</dbReference>
<proteinExistence type="predicted"/>
<dbReference type="GO" id="GO:0005829">
    <property type="term" value="C:cytosol"/>
    <property type="evidence" value="ECO:0007669"/>
    <property type="project" value="TreeGrafter"/>
</dbReference>
<dbReference type="GO" id="GO:0016301">
    <property type="term" value="F:kinase activity"/>
    <property type="evidence" value="ECO:0007669"/>
    <property type="project" value="UniProtKB-KW"/>
</dbReference>
<keyword evidence="1" id="KW-0808">Transferase</keyword>
<dbReference type="PANTHER" id="PTHR10584">
    <property type="entry name" value="SUGAR KINASE"/>
    <property type="match status" value="1"/>
</dbReference>
<dbReference type="HOGENOM" id="CLU_065902_2_1_0"/>
<dbReference type="KEGG" id="lfp:Y981_05375"/>
<dbReference type="PROSITE" id="PS00584">
    <property type="entry name" value="PFKB_KINASES_2"/>
    <property type="match status" value="1"/>
</dbReference>
<dbReference type="InterPro" id="IPR002173">
    <property type="entry name" value="Carboh/pur_kinase_PfkB_CS"/>
</dbReference>
<name>A0A059XU97_9BACT</name>
<dbReference type="SUPFAM" id="SSF53613">
    <property type="entry name" value="Ribokinase-like"/>
    <property type="match status" value="1"/>
</dbReference>
<gene>
    <name evidence="4" type="ORF">Y981_05375</name>
</gene>
<evidence type="ECO:0000313" key="5">
    <source>
        <dbReference type="Proteomes" id="UP000027059"/>
    </source>
</evidence>
<dbReference type="Pfam" id="PF00294">
    <property type="entry name" value="PfkB"/>
    <property type="match status" value="1"/>
</dbReference>
<dbReference type="Gene3D" id="3.40.1190.20">
    <property type="match status" value="1"/>
</dbReference>
<protein>
    <submittedName>
        <fullName evidence="4">Sugar kinase</fullName>
    </submittedName>
</protein>
<evidence type="ECO:0000259" key="3">
    <source>
        <dbReference type="Pfam" id="PF00294"/>
    </source>
</evidence>
<sequence length="313" mass="34062">MPNMVIVGTVALDNIRTPFGEVRSALGGSAFYAGLSASYWTEVGVVAIVGEDYPEEGFRLLERHGVDYRGITRSKEKTFSWTGEYTYDLNTAHTLKTELNCLLSFAPDLPAVYDHVDTLFLANIDPEIQLRVLDSMPVRPSLVVCDTMNFWIENKLPDLKKVLSRIDILTINEGEARMLSGEFSLVAASRKITAMGPKTLIVKRGEYGVLVFGKDSVFASPAYPLEEVKDPTGAGDSFAGGVIGYMTRSRKSTNDVLRQGVVVGSAMASFCVEDFSTRGLENLSKTAISGRLSSFASLTSYPDLPPLDAGMKG</sequence>
<dbReference type="AlphaFoldDB" id="A0A059XU97"/>
<accession>A0A059XU97</accession>
<feature type="domain" description="Carbohydrate kinase PfkB" evidence="3">
    <location>
        <begin position="43"/>
        <end position="268"/>
    </location>
</feature>
<evidence type="ECO:0000313" key="4">
    <source>
        <dbReference type="EMBL" id="AIA30408.1"/>
    </source>
</evidence>
<reference evidence="5" key="1">
    <citation type="submission" date="2014-02" db="EMBL/GenBank/DDBJ databases">
        <title>Complete genome sequence and comparative genomic analysis of the nitrogen-fixing bacterium Leptospirillum ferriphilum YSK.</title>
        <authorList>
            <person name="Guo X."/>
            <person name="Yin H."/>
            <person name="Liang Y."/>
            <person name="Hu Q."/>
            <person name="Ma L."/>
            <person name="Xiao Y."/>
            <person name="Zhang X."/>
            <person name="Qiu G."/>
            <person name="Liu X."/>
        </authorList>
    </citation>
    <scope>NUCLEOTIDE SEQUENCE [LARGE SCALE GENOMIC DNA]</scope>
    <source>
        <strain evidence="5">YSK</strain>
    </source>
</reference>
<dbReference type="Proteomes" id="UP000027059">
    <property type="component" value="Chromosome"/>
</dbReference>
<evidence type="ECO:0000256" key="1">
    <source>
        <dbReference type="ARBA" id="ARBA00022679"/>
    </source>
</evidence>
<dbReference type="OrthoDB" id="9779730at2"/>
<reference evidence="4 5" key="2">
    <citation type="journal article" date="2015" name="Biomed. Res. Int.">
        <title>Effects of Arsenite Resistance on the Growth and Functional Gene Expression of Leptospirillum ferriphilum and Acidithiobacillus thiooxidans in Pure Culture and Coculture.</title>
        <authorList>
            <person name="Jiang H."/>
            <person name="Liang Y."/>
            <person name="Yin H."/>
            <person name="Xiao Y."/>
            <person name="Guo X."/>
            <person name="Xu Y."/>
            <person name="Hu Q."/>
            <person name="Liu H."/>
            <person name="Liu X."/>
        </authorList>
    </citation>
    <scope>NUCLEOTIDE SEQUENCE [LARGE SCALE GENOMIC DNA]</scope>
    <source>
        <strain evidence="4 5">YSK</strain>
    </source>
</reference>
<organism evidence="4 5">
    <name type="scientific">Leptospirillum ferriphilum YSK</name>
    <dbReference type="NCBI Taxonomy" id="1441628"/>
    <lineage>
        <taxon>Bacteria</taxon>
        <taxon>Pseudomonadati</taxon>
        <taxon>Nitrospirota</taxon>
        <taxon>Nitrospiria</taxon>
        <taxon>Nitrospirales</taxon>
        <taxon>Nitrospiraceae</taxon>
        <taxon>Leptospirillum</taxon>
    </lineage>
</organism>
<dbReference type="EMBL" id="CP007243">
    <property type="protein sequence ID" value="AIA30408.1"/>
    <property type="molecule type" value="Genomic_DNA"/>
</dbReference>
<keyword evidence="5" id="KW-1185">Reference proteome</keyword>
<evidence type="ECO:0000256" key="2">
    <source>
        <dbReference type="ARBA" id="ARBA00022777"/>
    </source>
</evidence>
<keyword evidence="2 4" id="KW-0418">Kinase</keyword>
<dbReference type="InterPro" id="IPR029056">
    <property type="entry name" value="Ribokinase-like"/>
</dbReference>
<dbReference type="InterPro" id="IPR011611">
    <property type="entry name" value="PfkB_dom"/>
</dbReference>